<evidence type="ECO:0000256" key="4">
    <source>
        <dbReference type="ARBA" id="ARBA00022568"/>
    </source>
</evidence>
<feature type="transmembrane region" description="Helical" evidence="10">
    <location>
        <begin position="271"/>
        <end position="290"/>
    </location>
</feature>
<gene>
    <name evidence="12" type="ORF">GMARGA_LOCUS173</name>
</gene>
<feature type="domain" description="Sodium/calcium exchanger membrane region" evidence="11">
    <location>
        <begin position="207"/>
        <end position="347"/>
    </location>
</feature>
<sequence>MTEISIGMPPYYNVEFDEGLAINICFRPEFAECYIELAKNVLYSCPSVIPLAQLLGFVTEELSCGVGQILAALLNVTFGNAVELIISIVALSKGQICVVQASVLGSVFLNILLVLGSCFLAGGITILKNERLEQEFSSTAAQASSSVMTLVCIALIVPAAFSLAINENYNISNSNDTLNTIDPRLKTHKDLFKKEGIEESQISNHISIFLLIIVTVVTGFSAEFLVSSIEGVVMSLGLSKTFIGLILLPIIGNAAEHATSVTIAIKDKMDFAICVSVGSTTLYVYSLQLYSQITWYRVSILELSSSVLMRIYITVDIMNSDFSDGRSNWLEGALLIATYLIIALAFFFYPDT</sequence>
<dbReference type="InterPro" id="IPR044880">
    <property type="entry name" value="NCX_ion-bd_dom_sf"/>
</dbReference>
<feature type="transmembrane region" description="Helical" evidence="10">
    <location>
        <begin position="103"/>
        <end position="127"/>
    </location>
</feature>
<dbReference type="PANTHER" id="PTHR31503:SF22">
    <property type="entry name" value="VACUOLAR CALCIUM ION TRANSPORTER"/>
    <property type="match status" value="1"/>
</dbReference>
<evidence type="ECO:0000313" key="12">
    <source>
        <dbReference type="EMBL" id="CAG8458331.1"/>
    </source>
</evidence>
<evidence type="ECO:0000256" key="10">
    <source>
        <dbReference type="RuleBase" id="RU365028"/>
    </source>
</evidence>
<dbReference type="Gene3D" id="1.20.1420.30">
    <property type="entry name" value="NCX, central ion-binding region"/>
    <property type="match status" value="1"/>
</dbReference>
<dbReference type="PANTHER" id="PTHR31503">
    <property type="entry name" value="VACUOLAR CALCIUM ION TRANSPORTER"/>
    <property type="match status" value="1"/>
</dbReference>
<comment type="caution">
    <text evidence="12">The sequence shown here is derived from an EMBL/GenBank/DDBJ whole genome shotgun (WGS) entry which is preliminary data.</text>
</comment>
<evidence type="ECO:0000256" key="6">
    <source>
        <dbReference type="ARBA" id="ARBA00022837"/>
    </source>
</evidence>
<keyword evidence="4 10" id="KW-0109">Calcium transport</keyword>
<evidence type="ECO:0000256" key="7">
    <source>
        <dbReference type="ARBA" id="ARBA00022989"/>
    </source>
</evidence>
<comment type="caution">
    <text evidence="10">Lacks conserved residue(s) required for the propagation of feature annotation.</text>
</comment>
<keyword evidence="13" id="KW-1185">Reference proteome</keyword>
<dbReference type="NCBIfam" id="TIGR00378">
    <property type="entry name" value="cax"/>
    <property type="match status" value="1"/>
</dbReference>
<feature type="transmembrane region" description="Helical" evidence="10">
    <location>
        <begin position="147"/>
        <end position="165"/>
    </location>
</feature>
<dbReference type="InterPro" id="IPR004713">
    <property type="entry name" value="CaH_exchang"/>
</dbReference>
<keyword evidence="6 10" id="KW-0106">Calcium</keyword>
<dbReference type="InterPro" id="IPR004798">
    <property type="entry name" value="CAX-like"/>
</dbReference>
<dbReference type="InterPro" id="IPR004837">
    <property type="entry name" value="NaCa_Exmemb"/>
</dbReference>
<dbReference type="Proteomes" id="UP000789901">
    <property type="component" value="Unassembled WGS sequence"/>
</dbReference>
<name>A0ABM8VVR2_GIGMA</name>
<keyword evidence="3 10" id="KW-0813">Transport</keyword>
<evidence type="ECO:0000256" key="1">
    <source>
        <dbReference type="ARBA" id="ARBA00004127"/>
    </source>
</evidence>
<feature type="transmembrane region" description="Helical" evidence="10">
    <location>
        <begin position="69"/>
        <end position="91"/>
    </location>
</feature>
<comment type="subcellular location">
    <subcellularLocation>
        <location evidence="1">Endomembrane system</location>
        <topology evidence="1">Multi-pass membrane protein</topology>
    </subcellularLocation>
    <subcellularLocation>
        <location evidence="10">Vacuole membrane</location>
    </subcellularLocation>
</comment>
<evidence type="ECO:0000259" key="11">
    <source>
        <dbReference type="Pfam" id="PF01699"/>
    </source>
</evidence>
<evidence type="ECO:0000256" key="2">
    <source>
        <dbReference type="ARBA" id="ARBA00008170"/>
    </source>
</evidence>
<protein>
    <recommendedName>
        <fullName evidence="10">Vacuolar calcium ion transporter</fullName>
    </recommendedName>
</protein>
<comment type="function">
    <text evidence="10">Has a role in promoting intracellular calcium ion sequestration via the exchange of calcium ions for hydrogen ions across the vacuolar membrane. Involved also in manganese ion homeostasis via its uptake into the vacuole.</text>
</comment>
<reference evidence="12 13" key="1">
    <citation type="submission" date="2021-06" db="EMBL/GenBank/DDBJ databases">
        <authorList>
            <person name="Kallberg Y."/>
            <person name="Tangrot J."/>
            <person name="Rosling A."/>
        </authorList>
    </citation>
    <scope>NUCLEOTIDE SEQUENCE [LARGE SCALE GENOMIC DNA]</scope>
    <source>
        <strain evidence="12 13">120-4 pot B 10/14</strain>
    </source>
</reference>
<keyword evidence="10" id="KW-0050">Antiport</keyword>
<evidence type="ECO:0000256" key="9">
    <source>
        <dbReference type="ARBA" id="ARBA00023136"/>
    </source>
</evidence>
<comment type="similarity">
    <text evidence="2 10">Belongs to the Ca(2+):cation antiporter (CaCA) (TC 2.A.19) family.</text>
</comment>
<evidence type="ECO:0000256" key="5">
    <source>
        <dbReference type="ARBA" id="ARBA00022692"/>
    </source>
</evidence>
<keyword evidence="8 10" id="KW-0406">Ion transport</keyword>
<feature type="domain" description="Sodium/calcium exchanger membrane region" evidence="11">
    <location>
        <begin position="47"/>
        <end position="162"/>
    </location>
</feature>
<organism evidence="12 13">
    <name type="scientific">Gigaspora margarita</name>
    <dbReference type="NCBI Taxonomy" id="4874"/>
    <lineage>
        <taxon>Eukaryota</taxon>
        <taxon>Fungi</taxon>
        <taxon>Fungi incertae sedis</taxon>
        <taxon>Mucoromycota</taxon>
        <taxon>Glomeromycotina</taxon>
        <taxon>Glomeromycetes</taxon>
        <taxon>Diversisporales</taxon>
        <taxon>Gigasporaceae</taxon>
        <taxon>Gigaspora</taxon>
    </lineage>
</organism>
<feature type="transmembrane region" description="Helical" evidence="10">
    <location>
        <begin position="329"/>
        <end position="349"/>
    </location>
</feature>
<evidence type="ECO:0000313" key="13">
    <source>
        <dbReference type="Proteomes" id="UP000789901"/>
    </source>
</evidence>
<keyword evidence="7 10" id="KW-1133">Transmembrane helix</keyword>
<proteinExistence type="inferred from homology"/>
<evidence type="ECO:0000256" key="8">
    <source>
        <dbReference type="ARBA" id="ARBA00023065"/>
    </source>
</evidence>
<feature type="transmembrane region" description="Helical" evidence="10">
    <location>
        <begin position="206"/>
        <end position="226"/>
    </location>
</feature>
<keyword evidence="9 10" id="KW-0472">Membrane</keyword>
<accession>A0ABM8VVR2</accession>
<dbReference type="Pfam" id="PF01699">
    <property type="entry name" value="Na_Ca_ex"/>
    <property type="match status" value="2"/>
</dbReference>
<keyword evidence="5 10" id="KW-0812">Transmembrane</keyword>
<keyword evidence="10" id="KW-0926">Vacuole</keyword>
<evidence type="ECO:0000256" key="3">
    <source>
        <dbReference type="ARBA" id="ARBA00022448"/>
    </source>
</evidence>
<dbReference type="EMBL" id="CAJVQB010000017">
    <property type="protein sequence ID" value="CAG8458331.1"/>
    <property type="molecule type" value="Genomic_DNA"/>
</dbReference>